<accession>A0A7X4LKS9</accession>
<dbReference type="RefSeq" id="WP_161155233.1">
    <property type="nucleotide sequence ID" value="NZ_WEKT01000015.1"/>
</dbReference>
<sequence length="61" mass="6917">MGNLKNNTEQHNNALEQFLMQSEAYFSLSREEIDDLEDTTSSANLAFIRRDNAPVQSALNI</sequence>
<evidence type="ECO:0000313" key="2">
    <source>
        <dbReference type="Proteomes" id="UP000462621"/>
    </source>
</evidence>
<comment type="caution">
    <text evidence="1">The sequence shown here is derived from an EMBL/GenBank/DDBJ whole genome shotgun (WGS) entry which is preliminary data.</text>
</comment>
<dbReference type="Proteomes" id="UP000462621">
    <property type="component" value="Unassembled WGS sequence"/>
</dbReference>
<keyword evidence="2" id="KW-1185">Reference proteome</keyword>
<evidence type="ECO:0000313" key="1">
    <source>
        <dbReference type="EMBL" id="MZI93620.1"/>
    </source>
</evidence>
<proteinExistence type="predicted"/>
<protein>
    <submittedName>
        <fullName evidence="1">Uncharacterized protein</fullName>
    </submittedName>
</protein>
<dbReference type="AlphaFoldDB" id="A0A7X4LKS9"/>
<name>A0A7X4LKS9_9VIBR</name>
<reference evidence="1 2" key="1">
    <citation type="submission" date="2019-10" db="EMBL/GenBank/DDBJ databases">
        <title>Vibrio sp. nov. isolated from a shrimp pond.</title>
        <authorList>
            <person name="Gomez-Gil B."/>
            <person name="Enciso-Ibarra J."/>
            <person name="Enciso-Ibarra K."/>
            <person name="Bolan-Mejia C."/>
        </authorList>
    </citation>
    <scope>NUCLEOTIDE SEQUENCE [LARGE SCALE GENOMIC DNA]</scope>
    <source>
        <strain evidence="1 2">CAIM 722</strain>
    </source>
</reference>
<gene>
    <name evidence="1" type="ORF">F9817_10460</name>
</gene>
<organism evidence="1 2">
    <name type="scientific">Vibrio eleionomae</name>
    <dbReference type="NCBI Taxonomy" id="2653505"/>
    <lineage>
        <taxon>Bacteria</taxon>
        <taxon>Pseudomonadati</taxon>
        <taxon>Pseudomonadota</taxon>
        <taxon>Gammaproteobacteria</taxon>
        <taxon>Vibrionales</taxon>
        <taxon>Vibrionaceae</taxon>
        <taxon>Vibrio</taxon>
    </lineage>
</organism>
<dbReference type="EMBL" id="WEKT01000015">
    <property type="protein sequence ID" value="MZI93620.1"/>
    <property type="molecule type" value="Genomic_DNA"/>
</dbReference>